<feature type="region of interest" description="Disordered" evidence="1">
    <location>
        <begin position="941"/>
        <end position="1103"/>
    </location>
</feature>
<proteinExistence type="predicted"/>
<feature type="compositionally biased region" description="Basic and acidic residues" evidence="1">
    <location>
        <begin position="1045"/>
        <end position="1059"/>
    </location>
</feature>
<evidence type="ECO:0000313" key="2">
    <source>
        <dbReference type="EMBL" id="KAG6450930.1"/>
    </source>
</evidence>
<keyword evidence="3" id="KW-1185">Reference proteome</keyword>
<feature type="compositionally biased region" description="Basic residues" evidence="1">
    <location>
        <begin position="952"/>
        <end position="978"/>
    </location>
</feature>
<feature type="region of interest" description="Disordered" evidence="1">
    <location>
        <begin position="168"/>
        <end position="222"/>
    </location>
</feature>
<accession>A0A921Z4Q9</accession>
<feature type="compositionally biased region" description="Low complexity" evidence="1">
    <location>
        <begin position="828"/>
        <end position="841"/>
    </location>
</feature>
<evidence type="ECO:0000313" key="3">
    <source>
        <dbReference type="Proteomes" id="UP000791440"/>
    </source>
</evidence>
<comment type="caution">
    <text evidence="2">The sequence shown here is derived from an EMBL/GenBank/DDBJ whole genome shotgun (WGS) entry which is preliminary data.</text>
</comment>
<feature type="compositionally biased region" description="Basic residues" evidence="1">
    <location>
        <begin position="656"/>
        <end position="671"/>
    </location>
</feature>
<evidence type="ECO:0008006" key="4">
    <source>
        <dbReference type="Google" id="ProtNLM"/>
    </source>
</evidence>
<reference evidence="2" key="2">
    <citation type="submission" date="2020-12" db="EMBL/GenBank/DDBJ databases">
        <authorList>
            <person name="Kanost M."/>
        </authorList>
    </citation>
    <scope>NUCLEOTIDE SEQUENCE</scope>
</reference>
<feature type="compositionally biased region" description="Basic residues" evidence="1">
    <location>
        <begin position="1024"/>
        <end position="1037"/>
    </location>
</feature>
<evidence type="ECO:0000256" key="1">
    <source>
        <dbReference type="SAM" id="MobiDB-lite"/>
    </source>
</evidence>
<feature type="compositionally biased region" description="Polar residues" evidence="1">
    <location>
        <begin position="1060"/>
        <end position="1081"/>
    </location>
</feature>
<gene>
    <name evidence="2" type="ORF">O3G_MSEX006817</name>
</gene>
<protein>
    <recommendedName>
        <fullName evidence="4">LisH domain-containing protein</fullName>
    </recommendedName>
</protein>
<name>A0A921Z4Q9_MANSE</name>
<reference evidence="2" key="1">
    <citation type="journal article" date="2016" name="Insect Biochem. Mol. Biol.">
        <title>Multifaceted biological insights from a draft genome sequence of the tobacco hornworm moth, Manduca sexta.</title>
        <authorList>
            <person name="Kanost M.R."/>
            <person name="Arrese E.L."/>
            <person name="Cao X."/>
            <person name="Chen Y.R."/>
            <person name="Chellapilla S."/>
            <person name="Goldsmith M.R."/>
            <person name="Grosse-Wilde E."/>
            <person name="Heckel D.G."/>
            <person name="Herndon N."/>
            <person name="Jiang H."/>
            <person name="Papanicolaou A."/>
            <person name="Qu J."/>
            <person name="Soulages J.L."/>
            <person name="Vogel H."/>
            <person name="Walters J."/>
            <person name="Waterhouse R.M."/>
            <person name="Ahn S.J."/>
            <person name="Almeida F.C."/>
            <person name="An C."/>
            <person name="Aqrawi P."/>
            <person name="Bretschneider A."/>
            <person name="Bryant W.B."/>
            <person name="Bucks S."/>
            <person name="Chao H."/>
            <person name="Chevignon G."/>
            <person name="Christen J.M."/>
            <person name="Clarke D.F."/>
            <person name="Dittmer N.T."/>
            <person name="Ferguson L.C.F."/>
            <person name="Garavelou S."/>
            <person name="Gordon K.H.J."/>
            <person name="Gunaratna R.T."/>
            <person name="Han Y."/>
            <person name="Hauser F."/>
            <person name="He Y."/>
            <person name="Heidel-Fischer H."/>
            <person name="Hirsh A."/>
            <person name="Hu Y."/>
            <person name="Jiang H."/>
            <person name="Kalra D."/>
            <person name="Klinner C."/>
            <person name="Konig C."/>
            <person name="Kovar C."/>
            <person name="Kroll A.R."/>
            <person name="Kuwar S.S."/>
            <person name="Lee S.L."/>
            <person name="Lehman R."/>
            <person name="Li K."/>
            <person name="Li Z."/>
            <person name="Liang H."/>
            <person name="Lovelace S."/>
            <person name="Lu Z."/>
            <person name="Mansfield J.H."/>
            <person name="McCulloch K.J."/>
            <person name="Mathew T."/>
            <person name="Morton B."/>
            <person name="Muzny D.M."/>
            <person name="Neunemann D."/>
            <person name="Ongeri F."/>
            <person name="Pauchet Y."/>
            <person name="Pu L.L."/>
            <person name="Pyrousis I."/>
            <person name="Rao X.J."/>
            <person name="Redding A."/>
            <person name="Roesel C."/>
            <person name="Sanchez-Gracia A."/>
            <person name="Schaack S."/>
            <person name="Shukla A."/>
            <person name="Tetreau G."/>
            <person name="Wang Y."/>
            <person name="Xiong G.H."/>
            <person name="Traut W."/>
            <person name="Walsh T.K."/>
            <person name="Worley K.C."/>
            <person name="Wu D."/>
            <person name="Wu W."/>
            <person name="Wu Y.Q."/>
            <person name="Zhang X."/>
            <person name="Zou Z."/>
            <person name="Zucker H."/>
            <person name="Briscoe A.D."/>
            <person name="Burmester T."/>
            <person name="Clem R.J."/>
            <person name="Feyereisen R."/>
            <person name="Grimmelikhuijzen C.J.P."/>
            <person name="Hamodrakas S.J."/>
            <person name="Hansson B.S."/>
            <person name="Huguet E."/>
            <person name="Jermiin L.S."/>
            <person name="Lan Q."/>
            <person name="Lehman H.K."/>
            <person name="Lorenzen M."/>
            <person name="Merzendorfer H."/>
            <person name="Michalopoulos I."/>
            <person name="Morton D.B."/>
            <person name="Muthukrishnan S."/>
            <person name="Oakeshott J.G."/>
            <person name="Palmer W."/>
            <person name="Park Y."/>
            <person name="Passarelli A.L."/>
            <person name="Rozas J."/>
            <person name="Schwartz L.M."/>
            <person name="Smith W."/>
            <person name="Southgate A."/>
            <person name="Vilcinskas A."/>
            <person name="Vogt R."/>
            <person name="Wang P."/>
            <person name="Werren J."/>
            <person name="Yu X.Q."/>
            <person name="Zhou J.J."/>
            <person name="Brown S.J."/>
            <person name="Scherer S.E."/>
            <person name="Richards S."/>
            <person name="Blissard G.W."/>
        </authorList>
    </citation>
    <scope>NUCLEOTIDE SEQUENCE</scope>
</reference>
<sequence length="1409" mass="157975">MAIPPFPSQDLAKLVLGYLAEEQLMTAYDEFLQASPYLDAMRNEYDRIFMTSLKNVLAEYRAVKIYVETCKPLTLRRKLFRCVNLLEIIKFLIDNVDYNKLLAQDIAEKNSLDKQNITLQTAQCEICNSLKLPNCICKGQPNTWNASNIENASQAEESTLQNSIETTALTDLPGNHGNLGKSQAKRSNKRNTTIPPNVTPTQNDLSVKQPKSAKNKNAPGHSKVANCSKMGINSNVQPTCVTGSISNIPECNNIHLAKNNSGVFNRYNSISDNKGIASASTFQDFASGVQAGCEKRCVTVPDSSTSENMVFQSPALNNDISKHRETSKSQIVFKMESINKNIQPQPKPSVATVCATYCKIKPKTDEQRIRILSDIKVDNAINSNERKLIPVLRNATSTPLLQTLVINGTPAYRPHPVNMQQQSFTKDEIMAMPTIIVVPASDPSQLSTNMKFSSVTSQSSNIISVPTSRTEKVLSPLVVDVSSNSSEENDKKEVTAKEAETAVNEVGLIKTVDIAAQPKMTSMPKDGVKACTAETSTPMVFPPLRKSSSTPRRTSHVRVLDFTTPRRVLHETIIEQDSVQPSTKPSDFVLSQNIGTVLSEQVDFALNENNKQIANVLNVTTKPANDNKETVTYTKGNWDHDLRAMIEKDKEVLSKVKTKQKTKTTKKKKDDKKKTAEKDVSEKNKRRKSKRKFEEEDEPDLTIKPDAIPVKPTINIKPAAERGSVLTSTTKKEVENCNVKCIDEESKHNEERTDTPEVDRIALQNAIGAKLNISDLLETPYKQVFYDIQMETPRCLGPDMPDEPMSDIKIMNIPTPRFFDSPKITQATPSSYSSRPTDYSSGGSYYKPDDQDYLPVPEFKCPVTSSKADENVDLVKDKSKDKRTTRPVRQCAKNVSYFTSTKIRDGDDKTDVDSICSASSNTDNMQDRVVDKDKTIKVNKANETSKIERSKRGIKKKKSPAVKQKPKTFMKIKPRRITPTKENLSGKSRKRTLQSSSPKLPRKRTSSKDKNINVTPIITSVPAKSRRKSSTPRKLHCSKTFNSENSEHNSPETLSDKKLQNVTRDTNSLNTQDSDTEQLNLRWSDDGSQDAKTSEVPKNVSESEDISQIQEYIKTTVINVNAKESSSVLQTHLVRRGFDEETAKTIEKDLLDTPPRNESRQVMQQNISEPKDQIIHEMILSDKSIDTDSSINNELQIVPDNIDGDEEIELSVHESNEESNNWCSVTFKGDETIYPNQQPLAKLKDTFSMEVCIEDGIAIRLRATPFNSLFDIEAGQEDRVICDKEMRDAVESISNIEKLYTPLKDPIRAQCYEIFDSTLTSLDTPLKVSSPRRYSHEITTAEIILEEEKPEIKDNEKIEFKKRKRKNCIDSDDSSNESKKIKPDAQYLLASTNIRNIDIETVLTKLHGP</sequence>
<feature type="region of interest" description="Disordered" evidence="1">
    <location>
        <begin position="819"/>
        <end position="842"/>
    </location>
</feature>
<dbReference type="Proteomes" id="UP000791440">
    <property type="component" value="Unassembled WGS sequence"/>
</dbReference>
<dbReference type="EMBL" id="JH668395">
    <property type="protein sequence ID" value="KAG6450930.1"/>
    <property type="molecule type" value="Genomic_DNA"/>
</dbReference>
<organism evidence="2 3">
    <name type="scientific">Manduca sexta</name>
    <name type="common">Tobacco hawkmoth</name>
    <name type="synonym">Tobacco hornworm</name>
    <dbReference type="NCBI Taxonomy" id="7130"/>
    <lineage>
        <taxon>Eukaryota</taxon>
        <taxon>Metazoa</taxon>
        <taxon>Ecdysozoa</taxon>
        <taxon>Arthropoda</taxon>
        <taxon>Hexapoda</taxon>
        <taxon>Insecta</taxon>
        <taxon>Pterygota</taxon>
        <taxon>Neoptera</taxon>
        <taxon>Endopterygota</taxon>
        <taxon>Lepidoptera</taxon>
        <taxon>Glossata</taxon>
        <taxon>Ditrysia</taxon>
        <taxon>Bombycoidea</taxon>
        <taxon>Sphingidae</taxon>
        <taxon>Sphinginae</taxon>
        <taxon>Sphingini</taxon>
        <taxon>Manduca</taxon>
    </lineage>
</organism>
<feature type="compositionally biased region" description="Basic and acidic residues" evidence="1">
    <location>
        <begin position="672"/>
        <end position="683"/>
    </location>
</feature>
<feature type="region of interest" description="Disordered" evidence="1">
    <location>
        <begin position="656"/>
        <end position="706"/>
    </location>
</feature>
<feature type="compositionally biased region" description="Polar residues" evidence="1">
    <location>
        <begin position="190"/>
        <end position="206"/>
    </location>
</feature>